<dbReference type="Proteomes" id="UP000585802">
    <property type="component" value="Unassembled WGS sequence"/>
</dbReference>
<name>A0A7J4GSG9_9ARCH</name>
<evidence type="ECO:0000259" key="2">
    <source>
        <dbReference type="PROSITE" id="PS50093"/>
    </source>
</evidence>
<dbReference type="InterPro" id="IPR022409">
    <property type="entry name" value="PKD/Chitinase_dom"/>
</dbReference>
<accession>A0A7J4GSG9</accession>
<feature type="domain" description="PKD" evidence="2">
    <location>
        <begin position="31"/>
        <end position="127"/>
    </location>
</feature>
<protein>
    <submittedName>
        <fullName evidence="3">PKD domain-containing protein</fullName>
    </submittedName>
</protein>
<evidence type="ECO:0000256" key="1">
    <source>
        <dbReference type="SAM" id="MobiDB-lite"/>
    </source>
</evidence>
<dbReference type="EMBL" id="DUCX01000013">
    <property type="protein sequence ID" value="HIF36929.1"/>
    <property type="molecule type" value="Genomic_DNA"/>
</dbReference>
<dbReference type="SMART" id="SM00089">
    <property type="entry name" value="PKD"/>
    <property type="match status" value="2"/>
</dbReference>
<dbReference type="Pfam" id="PF18911">
    <property type="entry name" value="PKD_4"/>
    <property type="match status" value="1"/>
</dbReference>
<comment type="caution">
    <text evidence="3">The sequence shown here is derived from an EMBL/GenBank/DDBJ whole genome shotgun (WGS) entry which is preliminary data.</text>
</comment>
<sequence length="352" mass="40219">MRYLPVLLTGILVFSGCLDFLDETEENRAPTAVIKIEGSSPFKPDTDIIFTGKGSTDPDGDYLEYYWDFDSTDSSNDNKVGDMSNNGRITHSYSDEKTYSVTLTVSDGDKTASTTSNVKVEKPTSEIRAIVTTNDDTESTMNGEEQISYTFSASDSISESHITKYEWDFSYDSEDGFVADKETSESEVTQKFDSGLYTVKVRITNEMGESDEASYSDDLDLKINYDYSNTRTIDSGQQEHLVQLYGLPARYIRATLEYETNSLHTRDLDLYLYNTTQERNPDDDNNENVASNTTHDNDEIEQVNIIELDYYNSTHRSWFDEKHELGDWTIVIDHERTGSSEYTIRIEVIYWE</sequence>
<reference evidence="4" key="1">
    <citation type="journal article" date="2019" name="bioRxiv">
        <title>Genome diversification in globally distributed novel marine Proteobacteria is linked to environmental adaptation.</title>
        <authorList>
            <person name="Zhou Z."/>
            <person name="Tran P.Q."/>
            <person name="Kieft K."/>
            <person name="Anantharaman K."/>
        </authorList>
    </citation>
    <scope>NUCLEOTIDE SEQUENCE [LARGE SCALE GENOMIC DNA]</scope>
</reference>
<dbReference type="PROSITE" id="PS50093">
    <property type="entry name" value="PKD"/>
    <property type="match status" value="1"/>
</dbReference>
<proteinExistence type="predicted"/>
<dbReference type="SUPFAM" id="SSF49299">
    <property type="entry name" value="PKD domain"/>
    <property type="match status" value="2"/>
</dbReference>
<feature type="region of interest" description="Disordered" evidence="1">
    <location>
        <begin position="276"/>
        <end position="296"/>
    </location>
</feature>
<dbReference type="PROSITE" id="PS51257">
    <property type="entry name" value="PROKAR_LIPOPROTEIN"/>
    <property type="match status" value="1"/>
</dbReference>
<dbReference type="InterPro" id="IPR035986">
    <property type="entry name" value="PKD_dom_sf"/>
</dbReference>
<evidence type="ECO:0000313" key="3">
    <source>
        <dbReference type="EMBL" id="HIF36929.1"/>
    </source>
</evidence>
<dbReference type="Gene3D" id="2.60.40.10">
    <property type="entry name" value="Immunoglobulins"/>
    <property type="match status" value="2"/>
</dbReference>
<evidence type="ECO:0000313" key="4">
    <source>
        <dbReference type="Proteomes" id="UP000585802"/>
    </source>
</evidence>
<dbReference type="AlphaFoldDB" id="A0A7J4GSG9"/>
<dbReference type="CDD" id="cd00146">
    <property type="entry name" value="PKD"/>
    <property type="match status" value="1"/>
</dbReference>
<gene>
    <name evidence="3" type="ORF">EYQ70_00670</name>
</gene>
<dbReference type="InterPro" id="IPR013783">
    <property type="entry name" value="Ig-like_fold"/>
</dbReference>
<dbReference type="InterPro" id="IPR000601">
    <property type="entry name" value="PKD_dom"/>
</dbReference>
<organism evidence="3 4">
    <name type="scientific">Marine Group III euryarchaeote</name>
    <dbReference type="NCBI Taxonomy" id="2173149"/>
    <lineage>
        <taxon>Archaea</taxon>
        <taxon>Methanobacteriati</taxon>
        <taxon>Thermoplasmatota</taxon>
        <taxon>Thermoplasmata</taxon>
        <taxon>Candidatus Thermoprofundales</taxon>
    </lineage>
</organism>